<feature type="compositionally biased region" description="Polar residues" evidence="1">
    <location>
        <begin position="1"/>
        <end position="13"/>
    </location>
</feature>
<keyword evidence="3" id="KW-1185">Reference proteome</keyword>
<name>A0AAD2D7R7_EUPCR</name>
<evidence type="ECO:0000256" key="1">
    <source>
        <dbReference type="SAM" id="MobiDB-lite"/>
    </source>
</evidence>
<gene>
    <name evidence="2" type="ORF">ECRASSUSDP1_LOCUS25950</name>
</gene>
<dbReference type="Proteomes" id="UP001295684">
    <property type="component" value="Unassembled WGS sequence"/>
</dbReference>
<feature type="compositionally biased region" description="Polar residues" evidence="1">
    <location>
        <begin position="110"/>
        <end position="122"/>
    </location>
</feature>
<accession>A0AAD2D7R7</accession>
<protein>
    <submittedName>
        <fullName evidence="2">Uncharacterized protein</fullName>
    </submittedName>
</protein>
<evidence type="ECO:0000313" key="2">
    <source>
        <dbReference type="EMBL" id="CAI2384424.1"/>
    </source>
</evidence>
<comment type="caution">
    <text evidence="2">The sequence shown here is derived from an EMBL/GenBank/DDBJ whole genome shotgun (WGS) entry which is preliminary data.</text>
</comment>
<dbReference type="EMBL" id="CAMPGE010026754">
    <property type="protein sequence ID" value="CAI2384424.1"/>
    <property type="molecule type" value="Genomic_DNA"/>
</dbReference>
<feature type="region of interest" description="Disordered" evidence="1">
    <location>
        <begin position="1"/>
        <end position="122"/>
    </location>
</feature>
<proteinExistence type="predicted"/>
<organism evidence="2 3">
    <name type="scientific">Euplotes crassus</name>
    <dbReference type="NCBI Taxonomy" id="5936"/>
    <lineage>
        <taxon>Eukaryota</taxon>
        <taxon>Sar</taxon>
        <taxon>Alveolata</taxon>
        <taxon>Ciliophora</taxon>
        <taxon>Intramacronucleata</taxon>
        <taxon>Spirotrichea</taxon>
        <taxon>Hypotrichia</taxon>
        <taxon>Euplotida</taxon>
        <taxon>Euplotidae</taxon>
        <taxon>Moneuplotes</taxon>
    </lineage>
</organism>
<reference evidence="2" key="1">
    <citation type="submission" date="2023-07" db="EMBL/GenBank/DDBJ databases">
        <authorList>
            <consortium name="AG Swart"/>
            <person name="Singh M."/>
            <person name="Singh A."/>
            <person name="Seah K."/>
            <person name="Emmerich C."/>
        </authorList>
    </citation>
    <scope>NUCLEOTIDE SEQUENCE</scope>
    <source>
        <strain evidence="2">DP1</strain>
    </source>
</reference>
<dbReference type="AlphaFoldDB" id="A0AAD2D7R7"/>
<sequence length="122" mass="13742">MIKNSESQQIKLDTSSRKTKKGHKSVFDRLTDGGPNLKSIRSLNQKPKSPPRRSPKEVLIAHKNRKSEGQVGIRQKLPPTFAKESPRETYENSSYLPRADKKTTILPSIAKSNKNLSKNNFG</sequence>
<evidence type="ECO:0000313" key="3">
    <source>
        <dbReference type="Proteomes" id="UP001295684"/>
    </source>
</evidence>